<dbReference type="GO" id="GO:0031460">
    <property type="term" value="P:glycine betaine transport"/>
    <property type="evidence" value="ECO:0007669"/>
    <property type="project" value="TreeGrafter"/>
</dbReference>
<dbReference type="GO" id="GO:0015297">
    <property type="term" value="F:antiporter activity"/>
    <property type="evidence" value="ECO:0007669"/>
    <property type="project" value="TreeGrafter"/>
</dbReference>
<protein>
    <submittedName>
        <fullName evidence="9">QacE family quaternary ammonium compound efflux SMR transporter</fullName>
    </submittedName>
</protein>
<name>A0A417Z260_9MICO</name>
<keyword evidence="2" id="KW-0813">Transport</keyword>
<evidence type="ECO:0000256" key="6">
    <source>
        <dbReference type="ARBA" id="ARBA00023136"/>
    </source>
</evidence>
<keyword evidence="6 8" id="KW-0472">Membrane</keyword>
<comment type="subcellular location">
    <subcellularLocation>
        <location evidence="1 7">Cell membrane</location>
        <topology evidence="1 7">Multi-pass membrane protein</topology>
    </subcellularLocation>
</comment>
<dbReference type="GO" id="GO:0005886">
    <property type="term" value="C:plasma membrane"/>
    <property type="evidence" value="ECO:0007669"/>
    <property type="project" value="UniProtKB-SubCell"/>
</dbReference>
<dbReference type="PANTHER" id="PTHR30561">
    <property type="entry name" value="SMR FAMILY PROTON-DEPENDENT DRUG EFFLUX TRANSPORTER SUGE"/>
    <property type="match status" value="1"/>
</dbReference>
<evidence type="ECO:0000256" key="1">
    <source>
        <dbReference type="ARBA" id="ARBA00004651"/>
    </source>
</evidence>
<feature type="transmembrane region" description="Helical" evidence="8">
    <location>
        <begin position="31"/>
        <end position="51"/>
    </location>
</feature>
<sequence>MRWAYLAVAIICEVTATLSLRQATVTGRRRWYASVVAGYLAAFTLLALTVAAGVPLGVAYGTWAACGVALTALASRVLFDEPLTRTMWVGIGCIVVGVLLIELGASGAH</sequence>
<proteinExistence type="inferred from homology"/>
<dbReference type="PANTHER" id="PTHR30561:SF1">
    <property type="entry name" value="MULTIDRUG TRANSPORTER EMRE"/>
    <property type="match status" value="1"/>
</dbReference>
<evidence type="ECO:0000256" key="8">
    <source>
        <dbReference type="SAM" id="Phobius"/>
    </source>
</evidence>
<dbReference type="InterPro" id="IPR045324">
    <property type="entry name" value="Small_multidrug_res"/>
</dbReference>
<feature type="transmembrane region" description="Helical" evidence="8">
    <location>
        <begin position="85"/>
        <end position="105"/>
    </location>
</feature>
<dbReference type="Proteomes" id="UP000285376">
    <property type="component" value="Unassembled WGS sequence"/>
</dbReference>
<feature type="transmembrane region" description="Helical" evidence="8">
    <location>
        <begin position="58"/>
        <end position="79"/>
    </location>
</feature>
<gene>
    <name evidence="9" type="ORF">D1832_11595</name>
</gene>
<evidence type="ECO:0000256" key="2">
    <source>
        <dbReference type="ARBA" id="ARBA00022448"/>
    </source>
</evidence>
<dbReference type="InterPro" id="IPR037185">
    <property type="entry name" value="EmrE-like"/>
</dbReference>
<dbReference type="Pfam" id="PF00893">
    <property type="entry name" value="Multi_Drug_Res"/>
    <property type="match status" value="1"/>
</dbReference>
<evidence type="ECO:0000256" key="5">
    <source>
        <dbReference type="ARBA" id="ARBA00022989"/>
    </source>
</evidence>
<evidence type="ECO:0000256" key="4">
    <source>
        <dbReference type="ARBA" id="ARBA00022692"/>
    </source>
</evidence>
<comment type="similarity">
    <text evidence="7">Belongs to the drug/metabolite transporter (DMT) superfamily. Small multidrug resistance (SMR) (TC 2.A.7.1) family.</text>
</comment>
<dbReference type="AlphaFoldDB" id="A0A417Z260"/>
<dbReference type="RefSeq" id="WP_118914200.1">
    <property type="nucleotide sequence ID" value="NZ_CBCRVH010000014.1"/>
</dbReference>
<organism evidence="9 10">
    <name type="scientific">Dermacoccus abyssi</name>
    <dbReference type="NCBI Taxonomy" id="322596"/>
    <lineage>
        <taxon>Bacteria</taxon>
        <taxon>Bacillati</taxon>
        <taxon>Actinomycetota</taxon>
        <taxon>Actinomycetes</taxon>
        <taxon>Micrococcales</taxon>
        <taxon>Dermacoccaceae</taxon>
        <taxon>Dermacoccus</taxon>
    </lineage>
</organism>
<accession>A0A417Z260</accession>
<evidence type="ECO:0000256" key="3">
    <source>
        <dbReference type="ARBA" id="ARBA00022475"/>
    </source>
</evidence>
<evidence type="ECO:0000313" key="10">
    <source>
        <dbReference type="Proteomes" id="UP000285376"/>
    </source>
</evidence>
<dbReference type="GO" id="GO:0015220">
    <property type="term" value="F:choline transmembrane transporter activity"/>
    <property type="evidence" value="ECO:0007669"/>
    <property type="project" value="TreeGrafter"/>
</dbReference>
<evidence type="ECO:0000256" key="7">
    <source>
        <dbReference type="RuleBase" id="RU003942"/>
    </source>
</evidence>
<keyword evidence="5 8" id="KW-1133">Transmembrane helix</keyword>
<dbReference type="SUPFAM" id="SSF103481">
    <property type="entry name" value="Multidrug resistance efflux transporter EmrE"/>
    <property type="match status" value="1"/>
</dbReference>
<comment type="caution">
    <text evidence="9">The sequence shown here is derived from an EMBL/GenBank/DDBJ whole genome shotgun (WGS) entry which is preliminary data.</text>
</comment>
<keyword evidence="3" id="KW-1003">Cell membrane</keyword>
<keyword evidence="4 7" id="KW-0812">Transmembrane</keyword>
<dbReference type="Gene3D" id="1.10.3730.20">
    <property type="match status" value="1"/>
</dbReference>
<dbReference type="GO" id="GO:0015199">
    <property type="term" value="F:amino-acid betaine transmembrane transporter activity"/>
    <property type="evidence" value="ECO:0007669"/>
    <property type="project" value="TreeGrafter"/>
</dbReference>
<reference evidence="9 10" key="1">
    <citation type="submission" date="2018-08" db="EMBL/GenBank/DDBJ databases">
        <title>Whole genome sequence analysis of Dermacoccus abyssi bacteria isolated from Deep Mariana trench Micromonospora spp reveals genes involved in the environmental adaptation and production of secondary metabolites.</title>
        <authorList>
            <person name="Abdel-Mageed W.M."/>
            <person name="Lehri B."/>
            <person name="Nouioui I."/>
            <person name="Goodfellow I."/>
            <person name="Jaspars M."/>
            <person name="Karlyshev A."/>
        </authorList>
    </citation>
    <scope>NUCLEOTIDE SEQUENCE [LARGE SCALE GENOMIC DNA]</scope>
    <source>
        <strain evidence="9 10">MT1.1</strain>
    </source>
</reference>
<dbReference type="EMBL" id="QWLM01000014">
    <property type="protein sequence ID" value="RHW44697.1"/>
    <property type="molecule type" value="Genomic_DNA"/>
</dbReference>
<dbReference type="InterPro" id="IPR000390">
    <property type="entry name" value="Small_drug/metabolite_transptr"/>
</dbReference>
<evidence type="ECO:0000313" key="9">
    <source>
        <dbReference type="EMBL" id="RHW44697.1"/>
    </source>
</evidence>